<dbReference type="EMBL" id="AYSL01000273">
    <property type="protein sequence ID" value="KTF07897.1"/>
    <property type="molecule type" value="Genomic_DNA"/>
</dbReference>
<comment type="caution">
    <text evidence="1">The sequence shown here is derived from an EMBL/GenBank/DDBJ whole genome shotgun (WGS) entry which is preliminary data.</text>
</comment>
<sequence>DVFAWRSEMSKRSLLGGIKQSLN</sequence>
<reference evidence="1" key="1">
    <citation type="submission" date="2013-11" db="EMBL/GenBank/DDBJ databases">
        <title>Microbial diversity, functional groups and degradation webs in Northern and Southern Mediterranean and Red Sea marine crude oil polluted sites.</title>
        <authorList>
            <person name="Daffonchio D."/>
            <person name="Mapelli F."/>
            <person name="Ferrer M."/>
            <person name="Richter M."/>
            <person name="Cherif A."/>
            <person name="Malkawi H.I."/>
            <person name="Yakimov M.M."/>
            <person name="Abdel-Fattah Y.R."/>
            <person name="Blaghen M."/>
            <person name="Golyshin P.N."/>
            <person name="Kalogerakis N."/>
            <person name="Boon N."/>
            <person name="Magagnini M."/>
            <person name="Fava F."/>
        </authorList>
    </citation>
    <scope>NUCLEOTIDE SEQUENCE</scope>
</reference>
<organism evidence="1">
    <name type="scientific">marine sediment metagenome</name>
    <dbReference type="NCBI Taxonomy" id="412755"/>
    <lineage>
        <taxon>unclassified sequences</taxon>
        <taxon>metagenomes</taxon>
        <taxon>ecological metagenomes</taxon>
    </lineage>
</organism>
<dbReference type="AlphaFoldDB" id="A0A1B6NYM8"/>
<name>A0A1B6NYM8_9ZZZZ</name>
<evidence type="ECO:0000313" key="1">
    <source>
        <dbReference type="EMBL" id="KTF07897.1"/>
    </source>
</evidence>
<accession>A0A1B6NYM8</accession>
<gene>
    <name evidence="1" type="ORF">MGSAQ_000607</name>
</gene>
<proteinExistence type="predicted"/>
<protein>
    <submittedName>
        <fullName evidence="1">Uncharacterized protein</fullName>
    </submittedName>
</protein>
<feature type="non-terminal residue" evidence="1">
    <location>
        <position position="1"/>
    </location>
</feature>